<evidence type="ECO:0000313" key="3">
    <source>
        <dbReference type="Proteomes" id="UP000828390"/>
    </source>
</evidence>
<reference evidence="2" key="2">
    <citation type="submission" date="2020-11" db="EMBL/GenBank/DDBJ databases">
        <authorList>
            <person name="McCartney M.A."/>
            <person name="Auch B."/>
            <person name="Kono T."/>
            <person name="Mallez S."/>
            <person name="Becker A."/>
            <person name="Gohl D.M."/>
            <person name="Silverstein K.A.T."/>
            <person name="Koren S."/>
            <person name="Bechman K.B."/>
            <person name="Herman A."/>
            <person name="Abrahante J.E."/>
            <person name="Garbe J."/>
        </authorList>
    </citation>
    <scope>NUCLEOTIDE SEQUENCE</scope>
    <source>
        <strain evidence="2">Duluth1</strain>
        <tissue evidence="2">Whole animal</tissue>
    </source>
</reference>
<comment type="caution">
    <text evidence="2">The sequence shown here is derived from an EMBL/GenBank/DDBJ whole genome shotgun (WGS) entry which is preliminary data.</text>
</comment>
<proteinExistence type="predicted"/>
<dbReference type="AlphaFoldDB" id="A0A9D4R4Y4"/>
<organism evidence="2 3">
    <name type="scientific">Dreissena polymorpha</name>
    <name type="common">Zebra mussel</name>
    <name type="synonym">Mytilus polymorpha</name>
    <dbReference type="NCBI Taxonomy" id="45954"/>
    <lineage>
        <taxon>Eukaryota</taxon>
        <taxon>Metazoa</taxon>
        <taxon>Spiralia</taxon>
        <taxon>Lophotrochozoa</taxon>
        <taxon>Mollusca</taxon>
        <taxon>Bivalvia</taxon>
        <taxon>Autobranchia</taxon>
        <taxon>Heteroconchia</taxon>
        <taxon>Euheterodonta</taxon>
        <taxon>Imparidentia</taxon>
        <taxon>Neoheterodontei</taxon>
        <taxon>Myida</taxon>
        <taxon>Dreissenoidea</taxon>
        <taxon>Dreissenidae</taxon>
        <taxon>Dreissena</taxon>
    </lineage>
</organism>
<dbReference type="Proteomes" id="UP000828390">
    <property type="component" value="Unassembled WGS sequence"/>
</dbReference>
<keyword evidence="1" id="KW-0732">Signal</keyword>
<gene>
    <name evidence="2" type="ORF">DPMN_095887</name>
</gene>
<feature type="chain" id="PRO_5038543060" evidence="1">
    <location>
        <begin position="27"/>
        <end position="125"/>
    </location>
</feature>
<evidence type="ECO:0000256" key="1">
    <source>
        <dbReference type="SAM" id="SignalP"/>
    </source>
</evidence>
<evidence type="ECO:0000313" key="2">
    <source>
        <dbReference type="EMBL" id="KAH3853365.1"/>
    </source>
</evidence>
<protein>
    <submittedName>
        <fullName evidence="2">Uncharacterized protein</fullName>
    </submittedName>
</protein>
<dbReference type="EMBL" id="JAIWYP010000003">
    <property type="protein sequence ID" value="KAH3853365.1"/>
    <property type="molecule type" value="Genomic_DNA"/>
</dbReference>
<accession>A0A9D4R4Y4</accession>
<feature type="signal peptide" evidence="1">
    <location>
        <begin position="1"/>
        <end position="26"/>
    </location>
</feature>
<reference evidence="2" key="1">
    <citation type="journal article" date="2019" name="bioRxiv">
        <title>The Genome of the Zebra Mussel, Dreissena polymorpha: A Resource for Invasive Species Research.</title>
        <authorList>
            <person name="McCartney M.A."/>
            <person name="Auch B."/>
            <person name="Kono T."/>
            <person name="Mallez S."/>
            <person name="Zhang Y."/>
            <person name="Obille A."/>
            <person name="Becker A."/>
            <person name="Abrahante J.E."/>
            <person name="Garbe J."/>
            <person name="Badalamenti J.P."/>
            <person name="Herman A."/>
            <person name="Mangelson H."/>
            <person name="Liachko I."/>
            <person name="Sullivan S."/>
            <person name="Sone E.D."/>
            <person name="Koren S."/>
            <person name="Silverstein K.A.T."/>
            <person name="Beckman K.B."/>
            <person name="Gohl D.M."/>
        </authorList>
    </citation>
    <scope>NUCLEOTIDE SEQUENCE</scope>
    <source>
        <strain evidence="2">Duluth1</strain>
        <tissue evidence="2">Whole animal</tissue>
    </source>
</reference>
<sequence length="125" mass="13290">MHAFLIVIKPFATLVVLETGVTWELAQHLCIRLPDLDDVLEVLQQKGAHVRLVSDIAERLGSDNAEGLGSNMAERLGSDIAEGLMSDMAEGLGSDIAEGLRSDMAEGLESDIAEGLRSDMAEGLG</sequence>
<name>A0A9D4R4Y4_DREPO</name>
<keyword evidence="3" id="KW-1185">Reference proteome</keyword>